<organism evidence="8 9">
    <name type="scientific">Ensete ventricosum</name>
    <name type="common">Abyssinian banana</name>
    <name type="synonym">Musa ensete</name>
    <dbReference type="NCBI Taxonomy" id="4639"/>
    <lineage>
        <taxon>Eukaryota</taxon>
        <taxon>Viridiplantae</taxon>
        <taxon>Streptophyta</taxon>
        <taxon>Embryophyta</taxon>
        <taxon>Tracheophyta</taxon>
        <taxon>Spermatophyta</taxon>
        <taxon>Magnoliopsida</taxon>
        <taxon>Liliopsida</taxon>
        <taxon>Zingiberales</taxon>
        <taxon>Musaceae</taxon>
        <taxon>Ensete</taxon>
    </lineage>
</organism>
<evidence type="ECO:0000313" key="8">
    <source>
        <dbReference type="EMBL" id="KAJ8504800.1"/>
    </source>
</evidence>
<feature type="domain" description="Protein kinase" evidence="6">
    <location>
        <begin position="1"/>
        <end position="241"/>
    </location>
</feature>
<evidence type="ECO:0000256" key="2">
    <source>
        <dbReference type="ARBA" id="ARBA00022679"/>
    </source>
</evidence>
<comment type="caution">
    <text evidence="8">The sequence shown here is derived from an EMBL/GenBank/DDBJ whole genome shotgun (WGS) entry which is preliminary data.</text>
</comment>
<dbReference type="Pfam" id="PF01842">
    <property type="entry name" value="ACT"/>
    <property type="match status" value="1"/>
</dbReference>
<feature type="domain" description="ACT" evidence="7">
    <location>
        <begin position="39"/>
        <end position="116"/>
    </location>
</feature>
<dbReference type="PANTHER" id="PTHR43895:SF140">
    <property type="entry name" value="CBL-INTERACTING SERINE_THREONINE-PROTEIN KINASE 12"/>
    <property type="match status" value="1"/>
</dbReference>
<evidence type="ECO:0000256" key="3">
    <source>
        <dbReference type="ARBA" id="ARBA00022741"/>
    </source>
</evidence>
<dbReference type="SMART" id="SM00220">
    <property type="entry name" value="S_TKc"/>
    <property type="match status" value="1"/>
</dbReference>
<dbReference type="InterPro" id="IPR011009">
    <property type="entry name" value="Kinase-like_dom_sf"/>
</dbReference>
<dbReference type="SUPFAM" id="SSF56112">
    <property type="entry name" value="Protein kinase-like (PK-like)"/>
    <property type="match status" value="1"/>
</dbReference>
<protein>
    <recommendedName>
        <fullName evidence="10">Protein kinase domain-containing protein</fullName>
    </recommendedName>
</protein>
<dbReference type="GO" id="GO:0007165">
    <property type="term" value="P:signal transduction"/>
    <property type="evidence" value="ECO:0007669"/>
    <property type="project" value="TreeGrafter"/>
</dbReference>
<dbReference type="SUPFAM" id="SSF55021">
    <property type="entry name" value="ACT-like"/>
    <property type="match status" value="1"/>
</dbReference>
<reference evidence="8 9" key="1">
    <citation type="submission" date="2022-12" db="EMBL/GenBank/DDBJ databases">
        <title>Chromosome-scale assembly of the Ensete ventricosum genome.</title>
        <authorList>
            <person name="Dussert Y."/>
            <person name="Stocks J."/>
            <person name="Wendawek A."/>
            <person name="Woldeyes F."/>
            <person name="Nichols R.A."/>
            <person name="Borrell J.S."/>
        </authorList>
    </citation>
    <scope>NUCLEOTIDE SEQUENCE [LARGE SCALE GENOMIC DNA]</scope>
    <source>
        <strain evidence="9">cv. Maze</strain>
        <tissue evidence="8">Seeds</tissue>
    </source>
</reference>
<proteinExistence type="predicted"/>
<dbReference type="PROSITE" id="PS00108">
    <property type="entry name" value="PROTEIN_KINASE_ST"/>
    <property type="match status" value="1"/>
</dbReference>
<dbReference type="Pfam" id="PF00069">
    <property type="entry name" value="Pkinase"/>
    <property type="match status" value="1"/>
</dbReference>
<accession>A0AAV8RPQ5</accession>
<evidence type="ECO:0000259" key="7">
    <source>
        <dbReference type="PROSITE" id="PS51671"/>
    </source>
</evidence>
<dbReference type="PROSITE" id="PS50011">
    <property type="entry name" value="PROTEIN_KINASE_DOM"/>
    <property type="match status" value="1"/>
</dbReference>
<dbReference type="AlphaFoldDB" id="A0AAV8RPQ5"/>
<keyword evidence="5" id="KW-0067">ATP-binding</keyword>
<sequence>MNGSCQVVEVDDDEYAKLIRRMNPPRVVIDNDACDGATVISVDSVNKHGILLEVVQVLTDLNLVITKAYISSDGSWFMDVFNVNDKDGNKIWDEEIRHPYIVQLFEVMATKTKIYFVMEYVRGGELFSRVAKGRLREDTARRYFQQLISAVAFCHARGVFHRDLKPENLLVDENGDLKVSDFGLSAVAEQSRGGDGLLHTLCGTPAYVARKCCRGGATTAPRSTFGPAASSSSCFLKKSKI</sequence>
<dbReference type="InterPro" id="IPR000719">
    <property type="entry name" value="Prot_kinase_dom"/>
</dbReference>
<dbReference type="GO" id="GO:0004674">
    <property type="term" value="F:protein serine/threonine kinase activity"/>
    <property type="evidence" value="ECO:0007669"/>
    <property type="project" value="UniProtKB-KW"/>
</dbReference>
<keyword evidence="4" id="KW-0418">Kinase</keyword>
<keyword evidence="2" id="KW-0808">Transferase</keyword>
<keyword evidence="9" id="KW-1185">Reference proteome</keyword>
<evidence type="ECO:0000313" key="9">
    <source>
        <dbReference type="Proteomes" id="UP001222027"/>
    </source>
</evidence>
<keyword evidence="1" id="KW-0723">Serine/threonine-protein kinase</keyword>
<gene>
    <name evidence="8" type="ORF">OPV22_005686</name>
</gene>
<dbReference type="InterPro" id="IPR008271">
    <property type="entry name" value="Ser/Thr_kinase_AS"/>
</dbReference>
<name>A0AAV8RPQ5_ENSVE</name>
<dbReference type="InterPro" id="IPR002912">
    <property type="entry name" value="ACT_dom"/>
</dbReference>
<dbReference type="InterPro" id="IPR045865">
    <property type="entry name" value="ACT-like_dom_sf"/>
</dbReference>
<evidence type="ECO:0008006" key="10">
    <source>
        <dbReference type="Google" id="ProtNLM"/>
    </source>
</evidence>
<evidence type="ECO:0000256" key="5">
    <source>
        <dbReference type="ARBA" id="ARBA00022840"/>
    </source>
</evidence>
<dbReference type="PROSITE" id="PS51671">
    <property type="entry name" value="ACT"/>
    <property type="match status" value="1"/>
</dbReference>
<evidence type="ECO:0000259" key="6">
    <source>
        <dbReference type="PROSITE" id="PS50011"/>
    </source>
</evidence>
<dbReference type="EMBL" id="JAQQAF010000002">
    <property type="protein sequence ID" value="KAJ8504800.1"/>
    <property type="molecule type" value="Genomic_DNA"/>
</dbReference>
<evidence type="ECO:0000256" key="1">
    <source>
        <dbReference type="ARBA" id="ARBA00022527"/>
    </source>
</evidence>
<keyword evidence="3" id="KW-0547">Nucleotide-binding</keyword>
<dbReference type="Proteomes" id="UP001222027">
    <property type="component" value="Unassembled WGS sequence"/>
</dbReference>
<evidence type="ECO:0000256" key="4">
    <source>
        <dbReference type="ARBA" id="ARBA00022777"/>
    </source>
</evidence>
<dbReference type="Gene3D" id="1.10.510.10">
    <property type="entry name" value="Transferase(Phosphotransferase) domain 1"/>
    <property type="match status" value="1"/>
</dbReference>
<dbReference type="PANTHER" id="PTHR43895">
    <property type="entry name" value="CALCIUM/CALMODULIN-DEPENDENT PROTEIN KINASE KINASE-RELATED"/>
    <property type="match status" value="1"/>
</dbReference>
<dbReference type="GO" id="GO:0005524">
    <property type="term" value="F:ATP binding"/>
    <property type="evidence" value="ECO:0007669"/>
    <property type="project" value="UniProtKB-KW"/>
</dbReference>